<dbReference type="Proteomes" id="UP001489004">
    <property type="component" value="Unassembled WGS sequence"/>
</dbReference>
<dbReference type="AlphaFoldDB" id="A0AAW1Q0V0"/>
<reference evidence="3 4" key="1">
    <citation type="journal article" date="2024" name="Nat. Commun.">
        <title>Phylogenomics reveals the evolutionary origins of lichenization in chlorophyte algae.</title>
        <authorList>
            <person name="Puginier C."/>
            <person name="Libourel C."/>
            <person name="Otte J."/>
            <person name="Skaloud P."/>
            <person name="Haon M."/>
            <person name="Grisel S."/>
            <person name="Petersen M."/>
            <person name="Berrin J.G."/>
            <person name="Delaux P.M."/>
            <person name="Dal Grande F."/>
            <person name="Keller J."/>
        </authorList>
    </citation>
    <scope>NUCLEOTIDE SEQUENCE [LARGE SCALE GENOMIC DNA]</scope>
    <source>
        <strain evidence="3 4">SAG 2043</strain>
    </source>
</reference>
<dbReference type="InterPro" id="IPR005552">
    <property type="entry name" value="Scramblase"/>
</dbReference>
<proteinExistence type="inferred from homology"/>
<evidence type="ECO:0008006" key="5">
    <source>
        <dbReference type="Google" id="ProtNLM"/>
    </source>
</evidence>
<sequence>MVGAASEYLAQHCPSAGDKAKFARQLGPARARVCLGPKPGCACQASPGARQADSKAAGSAASSAGGPRASMADVVRHPALIIARNIEWGTVIFGFEQANKYTIYDQDGNVVALLAEDLGGFGRAVGRQALRTRRPLTATVFSPDGSQVIFRVRRPFYLINSTIFVEDGAGNVIGEVKQRWHLWQRNYDLYRAKRQFAYVNGSFLAWEFVLRDEQGGVLALIDRNFQGFGKEIFTDAGKYVIHFGDRAKQAAEQVANTIAAAHPDKPRPPVTALAKFREDIVVVPTQSGDQLEVARPLEIDERSMALAAAISIDYDYFSQHSHGGGWLNPIFMPMPVPSYPPAEPPEGAAGAEVPPEAAPGTPSPAGEAGAPDAPPGSFGQEPGGFGQQPLERELGSDEGFQPPPEDSGWDKQGGEGFEGEELGEWGGGGDSGGGDGGGLWDVAKQLLGIED</sequence>
<dbReference type="Pfam" id="PF03803">
    <property type="entry name" value="Scramblase"/>
    <property type="match status" value="1"/>
</dbReference>
<gene>
    <name evidence="3" type="ORF">WJX72_011575</name>
</gene>
<dbReference type="InterPro" id="IPR025659">
    <property type="entry name" value="Tubby-like_C"/>
</dbReference>
<evidence type="ECO:0000256" key="1">
    <source>
        <dbReference type="ARBA" id="ARBA00005350"/>
    </source>
</evidence>
<protein>
    <recommendedName>
        <fullName evidence="5">Phospholipid scramblase</fullName>
    </recommendedName>
</protein>
<comment type="caution">
    <text evidence="3">The sequence shown here is derived from an EMBL/GenBank/DDBJ whole genome shotgun (WGS) entry which is preliminary data.</text>
</comment>
<name>A0AAW1Q0V0_9CHLO</name>
<dbReference type="GO" id="GO:0005886">
    <property type="term" value="C:plasma membrane"/>
    <property type="evidence" value="ECO:0007669"/>
    <property type="project" value="TreeGrafter"/>
</dbReference>
<dbReference type="PANTHER" id="PTHR23248:SF9">
    <property type="entry name" value="PHOSPHOLIPID SCRAMBLASE"/>
    <property type="match status" value="1"/>
</dbReference>
<dbReference type="GO" id="GO:0017128">
    <property type="term" value="F:phospholipid scramblase activity"/>
    <property type="evidence" value="ECO:0007669"/>
    <property type="project" value="InterPro"/>
</dbReference>
<accession>A0AAW1Q0V0</accession>
<evidence type="ECO:0000313" key="3">
    <source>
        <dbReference type="EMBL" id="KAK9815898.1"/>
    </source>
</evidence>
<dbReference type="PANTHER" id="PTHR23248">
    <property type="entry name" value="PHOSPHOLIPID SCRAMBLASE-RELATED"/>
    <property type="match status" value="1"/>
</dbReference>
<keyword evidence="4" id="KW-1185">Reference proteome</keyword>
<feature type="compositionally biased region" description="Low complexity" evidence="2">
    <location>
        <begin position="345"/>
        <end position="380"/>
    </location>
</feature>
<organism evidence="3 4">
    <name type="scientific">[Myrmecia] bisecta</name>
    <dbReference type="NCBI Taxonomy" id="41462"/>
    <lineage>
        <taxon>Eukaryota</taxon>
        <taxon>Viridiplantae</taxon>
        <taxon>Chlorophyta</taxon>
        <taxon>core chlorophytes</taxon>
        <taxon>Trebouxiophyceae</taxon>
        <taxon>Trebouxiales</taxon>
        <taxon>Trebouxiaceae</taxon>
        <taxon>Myrmecia</taxon>
    </lineage>
</organism>
<feature type="compositionally biased region" description="Gly residues" evidence="2">
    <location>
        <begin position="424"/>
        <end position="439"/>
    </location>
</feature>
<dbReference type="SUPFAM" id="SSF54518">
    <property type="entry name" value="Tubby C-terminal domain-like"/>
    <property type="match status" value="1"/>
</dbReference>
<comment type="similarity">
    <text evidence="1">Belongs to the phospholipid scramblase family.</text>
</comment>
<evidence type="ECO:0000313" key="4">
    <source>
        <dbReference type="Proteomes" id="UP001489004"/>
    </source>
</evidence>
<feature type="region of interest" description="Disordered" evidence="2">
    <location>
        <begin position="341"/>
        <end position="451"/>
    </location>
</feature>
<evidence type="ECO:0000256" key="2">
    <source>
        <dbReference type="SAM" id="MobiDB-lite"/>
    </source>
</evidence>
<dbReference type="EMBL" id="JALJOR010000006">
    <property type="protein sequence ID" value="KAK9815898.1"/>
    <property type="molecule type" value="Genomic_DNA"/>
</dbReference>